<evidence type="ECO:0000256" key="3">
    <source>
        <dbReference type="ARBA" id="ARBA00022475"/>
    </source>
</evidence>
<evidence type="ECO:0000256" key="5">
    <source>
        <dbReference type="ARBA" id="ARBA00022729"/>
    </source>
</evidence>
<evidence type="ECO:0000256" key="7">
    <source>
        <dbReference type="ARBA" id="ARBA00024686"/>
    </source>
</evidence>
<keyword evidence="6" id="KW-0472">Membrane</keyword>
<dbReference type="InterPro" id="IPR000782">
    <property type="entry name" value="FAS1_domain"/>
</dbReference>
<dbReference type="GO" id="GO:0098552">
    <property type="term" value="C:side of membrane"/>
    <property type="evidence" value="ECO:0007669"/>
    <property type="project" value="UniProtKB-KW"/>
</dbReference>
<sequence length="221" mass="23974">MVFKKIIFATAVITVAVASPAVAQETNNPAAPSSPIDPPPPVHHVDLANLLDVAGPFQTFLNYLQKTSVIETFQSQADSTKAGITIFVPRDSAFIALKKKIRRPRLPLLASPRPSSSRCCCTTRSPGSTPWLSPVATFAGSRYTLNLTEDIGTIRVRSAWLNAKIGSTVYATVLVAVYEIDKVLLPSQIFKSEPVLVSPCTCPGRNGRWSEEFIVTSWCLS</sequence>
<keyword evidence="5 8" id="KW-0732">Signal</keyword>
<dbReference type="PANTHER" id="PTHR32077:SF3">
    <property type="entry name" value="FASCICLIN-LIKE ARABINOGALACTAN PROTEIN 7"/>
    <property type="match status" value="1"/>
</dbReference>
<dbReference type="SUPFAM" id="SSF82153">
    <property type="entry name" value="FAS1 domain"/>
    <property type="match status" value="1"/>
</dbReference>
<feature type="chain" id="PRO_5035723566" description="FAS1 domain-containing protein" evidence="8">
    <location>
        <begin position="24"/>
        <end position="221"/>
    </location>
</feature>
<dbReference type="GO" id="GO:0005886">
    <property type="term" value="C:plasma membrane"/>
    <property type="evidence" value="ECO:0007669"/>
    <property type="project" value="UniProtKB-SubCell"/>
</dbReference>
<comment type="subcellular location">
    <subcellularLocation>
        <location evidence="1">Cell membrane</location>
        <topology evidence="1">Lipid-anchor</topology>
        <topology evidence="1">GPI-anchor</topology>
    </subcellularLocation>
</comment>
<dbReference type="InterPro" id="IPR045003">
    <property type="entry name" value="FLA_A"/>
</dbReference>
<evidence type="ECO:0000256" key="1">
    <source>
        <dbReference type="ARBA" id="ARBA00004609"/>
    </source>
</evidence>
<keyword evidence="4" id="KW-0449">Lipoprotein</keyword>
<evidence type="ECO:0000313" key="10">
    <source>
        <dbReference type="EMBL" id="KAG2619927.1"/>
    </source>
</evidence>
<evidence type="ECO:0000256" key="2">
    <source>
        <dbReference type="ARBA" id="ARBA00007843"/>
    </source>
</evidence>
<dbReference type="Pfam" id="PF02469">
    <property type="entry name" value="Fasciclin"/>
    <property type="match status" value="1"/>
</dbReference>
<protein>
    <recommendedName>
        <fullName evidence="9">FAS1 domain-containing protein</fullName>
    </recommendedName>
</protein>
<comment type="caution">
    <text evidence="10">The sequence shown here is derived from an EMBL/GenBank/DDBJ whole genome shotgun (WGS) entry which is preliminary data.</text>
</comment>
<dbReference type="InterPro" id="IPR036378">
    <property type="entry name" value="FAS1_dom_sf"/>
</dbReference>
<dbReference type="AlphaFoldDB" id="A0A8T0UC92"/>
<accession>A0A8T0UC92</accession>
<keyword evidence="11" id="KW-1185">Reference proteome</keyword>
<gene>
    <name evidence="10" type="ORF">PVAP13_3NG143703</name>
</gene>
<keyword evidence="4" id="KW-0336">GPI-anchor</keyword>
<feature type="domain" description="FAS1" evidence="9">
    <location>
        <begin position="44"/>
        <end position="184"/>
    </location>
</feature>
<dbReference type="PROSITE" id="PS50213">
    <property type="entry name" value="FAS1"/>
    <property type="match status" value="1"/>
</dbReference>
<comment type="function">
    <text evidence="7">May be a cell surface adhesion protein.</text>
</comment>
<dbReference type="PANTHER" id="PTHR32077">
    <property type="entry name" value="FASCICLIN-LIKE ARABINOGALACTAN PROTEIN"/>
    <property type="match status" value="1"/>
</dbReference>
<evidence type="ECO:0000256" key="6">
    <source>
        <dbReference type="ARBA" id="ARBA00023136"/>
    </source>
</evidence>
<keyword evidence="3" id="KW-1003">Cell membrane</keyword>
<feature type="signal peptide" evidence="8">
    <location>
        <begin position="1"/>
        <end position="23"/>
    </location>
</feature>
<evidence type="ECO:0000313" key="11">
    <source>
        <dbReference type="Proteomes" id="UP000823388"/>
    </source>
</evidence>
<dbReference type="EMBL" id="CM029042">
    <property type="protein sequence ID" value="KAG2619927.1"/>
    <property type="molecule type" value="Genomic_DNA"/>
</dbReference>
<keyword evidence="4" id="KW-0325">Glycoprotein</keyword>
<dbReference type="Proteomes" id="UP000823388">
    <property type="component" value="Chromosome 3N"/>
</dbReference>
<reference evidence="10" key="1">
    <citation type="submission" date="2020-05" db="EMBL/GenBank/DDBJ databases">
        <title>WGS assembly of Panicum virgatum.</title>
        <authorList>
            <person name="Lovell J.T."/>
            <person name="Jenkins J."/>
            <person name="Shu S."/>
            <person name="Juenger T.E."/>
            <person name="Schmutz J."/>
        </authorList>
    </citation>
    <scope>NUCLEOTIDE SEQUENCE</scope>
    <source>
        <strain evidence="10">AP13</strain>
    </source>
</reference>
<name>A0A8T0UC92_PANVG</name>
<evidence type="ECO:0000259" key="9">
    <source>
        <dbReference type="PROSITE" id="PS50213"/>
    </source>
</evidence>
<dbReference type="Gene3D" id="2.30.180.10">
    <property type="entry name" value="FAS1 domain"/>
    <property type="match status" value="1"/>
</dbReference>
<evidence type="ECO:0000256" key="8">
    <source>
        <dbReference type="SAM" id="SignalP"/>
    </source>
</evidence>
<evidence type="ECO:0000256" key="4">
    <source>
        <dbReference type="ARBA" id="ARBA00022622"/>
    </source>
</evidence>
<organism evidence="10 11">
    <name type="scientific">Panicum virgatum</name>
    <name type="common">Blackwell switchgrass</name>
    <dbReference type="NCBI Taxonomy" id="38727"/>
    <lineage>
        <taxon>Eukaryota</taxon>
        <taxon>Viridiplantae</taxon>
        <taxon>Streptophyta</taxon>
        <taxon>Embryophyta</taxon>
        <taxon>Tracheophyta</taxon>
        <taxon>Spermatophyta</taxon>
        <taxon>Magnoliopsida</taxon>
        <taxon>Liliopsida</taxon>
        <taxon>Poales</taxon>
        <taxon>Poaceae</taxon>
        <taxon>PACMAD clade</taxon>
        <taxon>Panicoideae</taxon>
        <taxon>Panicodae</taxon>
        <taxon>Paniceae</taxon>
        <taxon>Panicinae</taxon>
        <taxon>Panicum</taxon>
        <taxon>Panicum sect. Hiantes</taxon>
    </lineage>
</organism>
<comment type="similarity">
    <text evidence="2">Belongs to the fasciclin-like AGP family.</text>
</comment>
<proteinExistence type="inferred from homology"/>
<dbReference type="GO" id="GO:0009834">
    <property type="term" value="P:plant-type secondary cell wall biogenesis"/>
    <property type="evidence" value="ECO:0007669"/>
    <property type="project" value="TreeGrafter"/>
</dbReference>